<protein>
    <submittedName>
        <fullName evidence="1">Uncharacterized protein</fullName>
    </submittedName>
</protein>
<sequence length="130" mass="14327">MNVVNMGLCDVNMMVDVKLALSDVASLIAIEKALMDVLNGLSHDRLYDSSNRVVVSFDKSHLASLEPTLSANVMVTNESLTLIDVPVSLIFYDVLKAQLALNVMDYCVAQCDWFDEFPSSSCGVEDFLWA</sequence>
<organism evidence="1 2">
    <name type="scientific">Dendrobium catenatum</name>
    <dbReference type="NCBI Taxonomy" id="906689"/>
    <lineage>
        <taxon>Eukaryota</taxon>
        <taxon>Viridiplantae</taxon>
        <taxon>Streptophyta</taxon>
        <taxon>Embryophyta</taxon>
        <taxon>Tracheophyta</taxon>
        <taxon>Spermatophyta</taxon>
        <taxon>Magnoliopsida</taxon>
        <taxon>Liliopsida</taxon>
        <taxon>Asparagales</taxon>
        <taxon>Orchidaceae</taxon>
        <taxon>Epidendroideae</taxon>
        <taxon>Malaxideae</taxon>
        <taxon>Dendrobiinae</taxon>
        <taxon>Dendrobium</taxon>
    </lineage>
</organism>
<accession>A0A2I0WVN1</accession>
<gene>
    <name evidence="1" type="ORF">MA16_Dca010944</name>
</gene>
<dbReference type="EMBL" id="KZ502422">
    <property type="protein sequence ID" value="PKU79716.1"/>
    <property type="molecule type" value="Genomic_DNA"/>
</dbReference>
<evidence type="ECO:0000313" key="1">
    <source>
        <dbReference type="EMBL" id="PKU79716.1"/>
    </source>
</evidence>
<dbReference type="AlphaFoldDB" id="A0A2I0WVN1"/>
<reference evidence="1 2" key="2">
    <citation type="journal article" date="2017" name="Nature">
        <title>The Apostasia genome and the evolution of orchids.</title>
        <authorList>
            <person name="Zhang G.Q."/>
            <person name="Liu K.W."/>
            <person name="Li Z."/>
            <person name="Lohaus R."/>
            <person name="Hsiao Y.Y."/>
            <person name="Niu S.C."/>
            <person name="Wang J.Y."/>
            <person name="Lin Y.C."/>
            <person name="Xu Q."/>
            <person name="Chen L.J."/>
            <person name="Yoshida K."/>
            <person name="Fujiwara S."/>
            <person name="Wang Z.W."/>
            <person name="Zhang Y.Q."/>
            <person name="Mitsuda N."/>
            <person name="Wang M."/>
            <person name="Liu G.H."/>
            <person name="Pecoraro L."/>
            <person name="Huang H.X."/>
            <person name="Xiao X.J."/>
            <person name="Lin M."/>
            <person name="Wu X.Y."/>
            <person name="Wu W.L."/>
            <person name="Chen Y.Y."/>
            <person name="Chang S.B."/>
            <person name="Sakamoto S."/>
            <person name="Ohme-Takagi M."/>
            <person name="Yagi M."/>
            <person name="Zeng S.J."/>
            <person name="Shen C.Y."/>
            <person name="Yeh C.M."/>
            <person name="Luo Y.B."/>
            <person name="Tsai W.C."/>
            <person name="Van de Peer Y."/>
            <person name="Liu Z.J."/>
        </authorList>
    </citation>
    <scope>NUCLEOTIDE SEQUENCE [LARGE SCALE GENOMIC DNA]</scope>
    <source>
        <tissue evidence="1">The whole plant</tissue>
    </source>
</reference>
<proteinExistence type="predicted"/>
<reference evidence="1 2" key="1">
    <citation type="journal article" date="2016" name="Sci. Rep.">
        <title>The Dendrobium catenatum Lindl. genome sequence provides insights into polysaccharide synthase, floral development and adaptive evolution.</title>
        <authorList>
            <person name="Zhang G.Q."/>
            <person name="Xu Q."/>
            <person name="Bian C."/>
            <person name="Tsai W.C."/>
            <person name="Yeh C.M."/>
            <person name="Liu K.W."/>
            <person name="Yoshida K."/>
            <person name="Zhang L.S."/>
            <person name="Chang S.B."/>
            <person name="Chen F."/>
            <person name="Shi Y."/>
            <person name="Su Y.Y."/>
            <person name="Zhang Y.Q."/>
            <person name="Chen L.J."/>
            <person name="Yin Y."/>
            <person name="Lin M."/>
            <person name="Huang H."/>
            <person name="Deng H."/>
            <person name="Wang Z.W."/>
            <person name="Zhu S.L."/>
            <person name="Zhao X."/>
            <person name="Deng C."/>
            <person name="Niu S.C."/>
            <person name="Huang J."/>
            <person name="Wang M."/>
            <person name="Liu G.H."/>
            <person name="Yang H.J."/>
            <person name="Xiao X.J."/>
            <person name="Hsiao Y.Y."/>
            <person name="Wu W.L."/>
            <person name="Chen Y.Y."/>
            <person name="Mitsuda N."/>
            <person name="Ohme-Takagi M."/>
            <person name="Luo Y.B."/>
            <person name="Van de Peer Y."/>
            <person name="Liu Z.J."/>
        </authorList>
    </citation>
    <scope>NUCLEOTIDE SEQUENCE [LARGE SCALE GENOMIC DNA]</scope>
    <source>
        <tissue evidence="1">The whole plant</tissue>
    </source>
</reference>
<keyword evidence="2" id="KW-1185">Reference proteome</keyword>
<dbReference type="Proteomes" id="UP000233837">
    <property type="component" value="Unassembled WGS sequence"/>
</dbReference>
<name>A0A2I0WVN1_9ASPA</name>
<evidence type="ECO:0000313" key="2">
    <source>
        <dbReference type="Proteomes" id="UP000233837"/>
    </source>
</evidence>